<evidence type="ECO:0000256" key="2">
    <source>
        <dbReference type="ARBA" id="ARBA00023002"/>
    </source>
</evidence>
<accession>A0A426ZAR7</accession>
<dbReference type="PANTHER" id="PTHR43128:SF16">
    <property type="entry name" value="L-LACTATE DEHYDROGENASE"/>
    <property type="match status" value="1"/>
</dbReference>
<dbReference type="Proteomes" id="UP000287651">
    <property type="component" value="Unassembled WGS sequence"/>
</dbReference>
<gene>
    <name evidence="5" type="ORF">B296_00004895</name>
</gene>
<dbReference type="GO" id="GO:0006089">
    <property type="term" value="P:lactate metabolic process"/>
    <property type="evidence" value="ECO:0007669"/>
    <property type="project" value="TreeGrafter"/>
</dbReference>
<organism evidence="5 6">
    <name type="scientific">Ensete ventricosum</name>
    <name type="common">Abyssinian banana</name>
    <name type="synonym">Musa ensete</name>
    <dbReference type="NCBI Taxonomy" id="4639"/>
    <lineage>
        <taxon>Eukaryota</taxon>
        <taxon>Viridiplantae</taxon>
        <taxon>Streptophyta</taxon>
        <taxon>Embryophyta</taxon>
        <taxon>Tracheophyta</taxon>
        <taxon>Spermatophyta</taxon>
        <taxon>Magnoliopsida</taxon>
        <taxon>Liliopsida</taxon>
        <taxon>Zingiberales</taxon>
        <taxon>Musaceae</taxon>
        <taxon>Ensete</taxon>
    </lineage>
</organism>
<sequence length="274" mass="30357">MPPPIHSSQLSLGVFGIHRSTKQNQWHDTSWRAQICFPDLPFAHWFFSALARAKADHRSLASIRSQSEKMKKVSSLTELGFADDVHRALFRPIQQAEPPSPTKRHTKISVIGAGNVGMAIAQTILTQDLTDELALVDAKPDKLRGEMLDLQHAAAFLPRTRILASPDYAVTVDSDICIITAGARQIPGETRLNLLQRNLSLFKEIVPPLARYSPGTLLLVVSNPVDVLTYIAWKLSGFPPNRVIGSGTNLDSSRFRFLLADHLEVNAQDVQVRD</sequence>
<dbReference type="InterPro" id="IPR001236">
    <property type="entry name" value="Lactate/malate_DH_N"/>
</dbReference>
<dbReference type="InterPro" id="IPR015955">
    <property type="entry name" value="Lactate_DH/Glyco_Ohase_4_C"/>
</dbReference>
<dbReference type="GO" id="GO:0004459">
    <property type="term" value="F:L-lactate dehydrogenase (NAD+) activity"/>
    <property type="evidence" value="ECO:0007669"/>
    <property type="project" value="TreeGrafter"/>
</dbReference>
<dbReference type="PRINTS" id="PR00086">
    <property type="entry name" value="LLDHDRGNASE"/>
</dbReference>
<protein>
    <recommendedName>
        <fullName evidence="4">Lactate/malate dehydrogenase N-terminal domain-containing protein</fullName>
    </recommendedName>
</protein>
<dbReference type="Pfam" id="PF00056">
    <property type="entry name" value="Ldh_1_N"/>
    <property type="match status" value="1"/>
</dbReference>
<reference evidence="5 6" key="1">
    <citation type="journal article" date="2014" name="Agronomy (Basel)">
        <title>A Draft Genome Sequence for Ensete ventricosum, the Drought-Tolerant Tree Against Hunger.</title>
        <authorList>
            <person name="Harrison J."/>
            <person name="Moore K.A."/>
            <person name="Paszkiewicz K."/>
            <person name="Jones T."/>
            <person name="Grant M."/>
            <person name="Ambacheew D."/>
            <person name="Muzemil S."/>
            <person name="Studholme D.J."/>
        </authorList>
    </citation>
    <scope>NUCLEOTIDE SEQUENCE [LARGE SCALE GENOMIC DNA]</scope>
</reference>
<proteinExistence type="predicted"/>
<evidence type="ECO:0000313" key="6">
    <source>
        <dbReference type="Proteomes" id="UP000287651"/>
    </source>
</evidence>
<evidence type="ECO:0000256" key="3">
    <source>
        <dbReference type="ARBA" id="ARBA00023027"/>
    </source>
</evidence>
<comment type="pathway">
    <text evidence="1">Fermentation; pyruvate fermentation to lactate; (S)-lactate from pyruvate: step 1/1.</text>
</comment>
<dbReference type="SUPFAM" id="SSF51735">
    <property type="entry name" value="NAD(P)-binding Rossmann-fold domains"/>
    <property type="match status" value="1"/>
</dbReference>
<dbReference type="PANTHER" id="PTHR43128">
    <property type="entry name" value="L-2-HYDROXYCARBOXYLATE DEHYDROGENASE (NAD(P)(+))"/>
    <property type="match status" value="1"/>
</dbReference>
<dbReference type="EMBL" id="AMZH03007549">
    <property type="protein sequence ID" value="RRT61064.1"/>
    <property type="molecule type" value="Genomic_DNA"/>
</dbReference>
<comment type="caution">
    <text evidence="5">The sequence shown here is derived from an EMBL/GenBank/DDBJ whole genome shotgun (WGS) entry which is preliminary data.</text>
</comment>
<dbReference type="InterPro" id="IPR036291">
    <property type="entry name" value="NAD(P)-bd_dom_sf"/>
</dbReference>
<dbReference type="SUPFAM" id="SSF56327">
    <property type="entry name" value="LDH C-terminal domain-like"/>
    <property type="match status" value="1"/>
</dbReference>
<dbReference type="InterPro" id="IPR001557">
    <property type="entry name" value="L-lactate/malate_DH"/>
</dbReference>
<feature type="domain" description="Lactate/malate dehydrogenase N-terminal" evidence="4">
    <location>
        <begin position="106"/>
        <end position="245"/>
    </location>
</feature>
<keyword evidence="2" id="KW-0560">Oxidoreductase</keyword>
<name>A0A426ZAR7_ENSVE</name>
<dbReference type="FunFam" id="3.40.50.720:FF:000018">
    <property type="entry name" value="Malate dehydrogenase"/>
    <property type="match status" value="1"/>
</dbReference>
<keyword evidence="3" id="KW-0520">NAD</keyword>
<evidence type="ECO:0000256" key="1">
    <source>
        <dbReference type="ARBA" id="ARBA00004843"/>
    </source>
</evidence>
<dbReference type="AlphaFoldDB" id="A0A426ZAR7"/>
<evidence type="ECO:0000313" key="5">
    <source>
        <dbReference type="EMBL" id="RRT61064.1"/>
    </source>
</evidence>
<evidence type="ECO:0000259" key="4">
    <source>
        <dbReference type="Pfam" id="PF00056"/>
    </source>
</evidence>
<dbReference type="Gene3D" id="3.40.50.720">
    <property type="entry name" value="NAD(P)-binding Rossmann-like Domain"/>
    <property type="match status" value="1"/>
</dbReference>